<name>A0A4Q8QER4_9FLAO</name>
<dbReference type="PANTHER" id="PTHR42977">
    <property type="entry name" value="HYDROLASE-RELATED"/>
    <property type="match status" value="1"/>
</dbReference>
<dbReference type="AlphaFoldDB" id="A0A4Q8QER4"/>
<dbReference type="InterPro" id="IPR000639">
    <property type="entry name" value="Epox_hydrolase-like"/>
</dbReference>
<proteinExistence type="predicted"/>
<evidence type="ECO:0000259" key="3">
    <source>
        <dbReference type="Pfam" id="PF00561"/>
    </source>
</evidence>
<dbReference type="SUPFAM" id="SSF53474">
    <property type="entry name" value="alpha/beta-Hydrolases"/>
    <property type="match status" value="1"/>
</dbReference>
<keyword evidence="1 4" id="KW-0378">Hydrolase</keyword>
<comment type="caution">
    <text evidence="4">The sequence shown here is derived from an EMBL/GenBank/DDBJ whole genome shotgun (WGS) entry which is preliminary data.</text>
</comment>
<evidence type="ECO:0000313" key="5">
    <source>
        <dbReference type="Proteomes" id="UP000291981"/>
    </source>
</evidence>
<feature type="chain" id="PRO_5020848586" evidence="2">
    <location>
        <begin position="24"/>
        <end position="321"/>
    </location>
</feature>
<sequence length="321" mass="37358">MKTRKTIVTLFTLAILVAANLNGQNKKRSVTKQQYPTTYHTAKVSGLDIFYREAGPKDAPTLLLLHGYPTSSHMFRNLIKDLSDDYHLIAPDYPGYGRSSQPPMADFEYSFANFAEIVDELLTQLKVDRYSLYLMDYGAPVGYRIFEKHPERVEAFIVQNGNAYEEGLADFWDPLRKLWTDNSQANKEPLQAFHQIEGLKWQYLYGVQDSSKVSPDNWNHDLQHLTRPENNEIQLAMFYDYRTNVDRYPGWQKLFREYQVPTLIVWGKNDYIFPPSGAHPYKRDLKNVDFHLLNTGHFALEEKGDEIAGYILNFLKKNKIQ</sequence>
<keyword evidence="5" id="KW-1185">Reference proteome</keyword>
<evidence type="ECO:0000256" key="2">
    <source>
        <dbReference type="SAM" id="SignalP"/>
    </source>
</evidence>
<feature type="signal peptide" evidence="2">
    <location>
        <begin position="1"/>
        <end position="23"/>
    </location>
</feature>
<dbReference type="OrthoDB" id="9799612at2"/>
<dbReference type="PANTHER" id="PTHR42977:SF3">
    <property type="entry name" value="AB HYDROLASE-1 DOMAIN-CONTAINING PROTEIN"/>
    <property type="match status" value="1"/>
</dbReference>
<dbReference type="FunFam" id="3.40.50.1820:FF:000173">
    <property type="entry name" value="Alpha/beta hydrolase"/>
    <property type="match status" value="1"/>
</dbReference>
<dbReference type="Gene3D" id="3.40.50.1820">
    <property type="entry name" value="alpha/beta hydrolase"/>
    <property type="match status" value="1"/>
</dbReference>
<evidence type="ECO:0000313" key="4">
    <source>
        <dbReference type="EMBL" id="TAI48127.1"/>
    </source>
</evidence>
<feature type="domain" description="AB hydrolase-1" evidence="3">
    <location>
        <begin position="60"/>
        <end position="303"/>
    </location>
</feature>
<dbReference type="EMBL" id="SGIU01000002">
    <property type="protein sequence ID" value="TAI48127.1"/>
    <property type="molecule type" value="Genomic_DNA"/>
</dbReference>
<dbReference type="Proteomes" id="UP000291981">
    <property type="component" value="Unassembled WGS sequence"/>
</dbReference>
<dbReference type="Pfam" id="PF00561">
    <property type="entry name" value="Abhydrolase_1"/>
    <property type="match status" value="1"/>
</dbReference>
<keyword evidence="2" id="KW-0732">Signal</keyword>
<dbReference type="GO" id="GO:0004301">
    <property type="term" value="F:epoxide hydrolase activity"/>
    <property type="evidence" value="ECO:0007669"/>
    <property type="project" value="TreeGrafter"/>
</dbReference>
<protein>
    <submittedName>
        <fullName evidence="4">Alpha/beta hydrolase</fullName>
    </submittedName>
</protein>
<dbReference type="PRINTS" id="PR00412">
    <property type="entry name" value="EPOXHYDRLASE"/>
</dbReference>
<dbReference type="InterPro" id="IPR029058">
    <property type="entry name" value="AB_hydrolase_fold"/>
</dbReference>
<dbReference type="InterPro" id="IPR051340">
    <property type="entry name" value="Haloalkane_dehalogenase"/>
</dbReference>
<dbReference type="InterPro" id="IPR000073">
    <property type="entry name" value="AB_hydrolase_1"/>
</dbReference>
<evidence type="ECO:0000256" key="1">
    <source>
        <dbReference type="ARBA" id="ARBA00022801"/>
    </source>
</evidence>
<accession>A0A4Q8QER4</accession>
<reference evidence="4 5" key="1">
    <citation type="submission" date="2019-02" db="EMBL/GenBank/DDBJ databases">
        <title>Draft genome sequence of Muricauda sp. 176CP4-71.</title>
        <authorList>
            <person name="Park J.-S."/>
        </authorList>
    </citation>
    <scope>NUCLEOTIDE SEQUENCE [LARGE SCALE GENOMIC DNA]</scope>
    <source>
        <strain evidence="4 5">176CP4-71</strain>
    </source>
</reference>
<dbReference type="RefSeq" id="WP_130615563.1">
    <property type="nucleotide sequence ID" value="NZ_SGIU01000002.1"/>
</dbReference>
<dbReference type="PRINTS" id="PR00111">
    <property type="entry name" value="ABHYDROLASE"/>
</dbReference>
<gene>
    <name evidence="4" type="ORF">EW142_15890</name>
</gene>
<organism evidence="4 5">
    <name type="scientific">Flagellimonas allohymeniacidonis</name>
    <dbReference type="NCBI Taxonomy" id="2517819"/>
    <lineage>
        <taxon>Bacteria</taxon>
        <taxon>Pseudomonadati</taxon>
        <taxon>Bacteroidota</taxon>
        <taxon>Flavobacteriia</taxon>
        <taxon>Flavobacteriales</taxon>
        <taxon>Flavobacteriaceae</taxon>
        <taxon>Flagellimonas</taxon>
    </lineage>
</organism>